<keyword evidence="3" id="KW-1185">Reference proteome</keyword>
<protein>
    <submittedName>
        <fullName evidence="2">Uncharacterized protein</fullName>
    </submittedName>
</protein>
<dbReference type="EMBL" id="PDUG01000001">
    <property type="protein sequence ID" value="PIC51387.1"/>
    <property type="molecule type" value="Genomic_DNA"/>
</dbReference>
<evidence type="ECO:0000313" key="2">
    <source>
        <dbReference type="EMBL" id="PIC51387.1"/>
    </source>
</evidence>
<feature type="compositionally biased region" description="Acidic residues" evidence="1">
    <location>
        <begin position="79"/>
        <end position="89"/>
    </location>
</feature>
<evidence type="ECO:0000313" key="3">
    <source>
        <dbReference type="Proteomes" id="UP000230233"/>
    </source>
</evidence>
<proteinExistence type="predicted"/>
<comment type="caution">
    <text evidence="2">The sequence shown here is derived from an EMBL/GenBank/DDBJ whole genome shotgun (WGS) entry which is preliminary data.</text>
</comment>
<feature type="region of interest" description="Disordered" evidence="1">
    <location>
        <begin position="63"/>
        <end position="89"/>
    </location>
</feature>
<feature type="compositionally biased region" description="Basic and acidic residues" evidence="1">
    <location>
        <begin position="63"/>
        <end position="78"/>
    </location>
</feature>
<dbReference type="Proteomes" id="UP000230233">
    <property type="component" value="Chromosome I"/>
</dbReference>
<accession>A0A2G5VI27</accession>
<reference evidence="3" key="1">
    <citation type="submission" date="2017-10" db="EMBL/GenBank/DDBJ databases">
        <title>Rapid genome shrinkage in a self-fertile nematode reveals novel sperm competition proteins.</title>
        <authorList>
            <person name="Yin D."/>
            <person name="Schwarz E.M."/>
            <person name="Thomas C.G."/>
            <person name="Felde R.L."/>
            <person name="Korf I.F."/>
            <person name="Cutter A.D."/>
            <person name="Schartner C.M."/>
            <person name="Ralston E.J."/>
            <person name="Meyer B.J."/>
            <person name="Haag E.S."/>
        </authorList>
    </citation>
    <scope>NUCLEOTIDE SEQUENCE [LARGE SCALE GENOMIC DNA]</scope>
    <source>
        <strain evidence="3">JU1422</strain>
    </source>
</reference>
<name>A0A2G5VI27_9PELO</name>
<sequence length="89" mass="10566">MRNEEVNRITTDIFREHVRPNSPPERPNVPGHKLQQYTKMQQFVGERRQGRVECDGCTTEMCPDGRNDDDRWYRRGDADSVEDEENIEK</sequence>
<gene>
    <name evidence="2" type="primary">Cnig_chr_I.g1918</name>
    <name evidence="2" type="ORF">B9Z55_001918</name>
</gene>
<evidence type="ECO:0000256" key="1">
    <source>
        <dbReference type="SAM" id="MobiDB-lite"/>
    </source>
</evidence>
<dbReference type="AlphaFoldDB" id="A0A2G5VI27"/>
<organism evidence="2 3">
    <name type="scientific">Caenorhabditis nigoni</name>
    <dbReference type="NCBI Taxonomy" id="1611254"/>
    <lineage>
        <taxon>Eukaryota</taxon>
        <taxon>Metazoa</taxon>
        <taxon>Ecdysozoa</taxon>
        <taxon>Nematoda</taxon>
        <taxon>Chromadorea</taxon>
        <taxon>Rhabditida</taxon>
        <taxon>Rhabditina</taxon>
        <taxon>Rhabditomorpha</taxon>
        <taxon>Rhabditoidea</taxon>
        <taxon>Rhabditidae</taxon>
        <taxon>Peloderinae</taxon>
        <taxon>Caenorhabditis</taxon>
    </lineage>
</organism>